<evidence type="ECO:0000313" key="11">
    <source>
        <dbReference type="Proteomes" id="UP001603978"/>
    </source>
</evidence>
<evidence type="ECO:0000313" key="10">
    <source>
        <dbReference type="EMBL" id="MFG1708826.1"/>
    </source>
</evidence>
<evidence type="ECO:0000259" key="9">
    <source>
        <dbReference type="PROSITE" id="PS50928"/>
    </source>
</evidence>
<comment type="caution">
    <text evidence="10">The sequence shown here is derived from an EMBL/GenBank/DDBJ whole genome shotgun (WGS) entry which is preliminary data.</text>
</comment>
<dbReference type="PANTHER" id="PTHR30151">
    <property type="entry name" value="ALKANE SULFONATE ABC TRANSPORTER-RELATED, MEMBRANE SUBUNIT"/>
    <property type="match status" value="1"/>
</dbReference>
<evidence type="ECO:0000256" key="2">
    <source>
        <dbReference type="ARBA" id="ARBA00022448"/>
    </source>
</evidence>
<evidence type="ECO:0000256" key="6">
    <source>
        <dbReference type="ARBA" id="ARBA00023136"/>
    </source>
</evidence>
<evidence type="ECO:0000256" key="8">
    <source>
        <dbReference type="SAM" id="MobiDB-lite"/>
    </source>
</evidence>
<proteinExistence type="inferred from homology"/>
<feature type="transmembrane region" description="Helical" evidence="7">
    <location>
        <begin position="93"/>
        <end position="113"/>
    </location>
</feature>
<feature type="domain" description="ABC transmembrane type-1" evidence="9">
    <location>
        <begin position="85"/>
        <end position="269"/>
    </location>
</feature>
<dbReference type="InterPro" id="IPR000515">
    <property type="entry name" value="MetI-like"/>
</dbReference>
<feature type="transmembrane region" description="Helical" evidence="7">
    <location>
        <begin position="125"/>
        <end position="145"/>
    </location>
</feature>
<protein>
    <submittedName>
        <fullName evidence="10">ABC transporter permease</fullName>
    </submittedName>
</protein>
<name>A0ABW7AN85_9ACTN</name>
<dbReference type="Proteomes" id="UP001603978">
    <property type="component" value="Unassembled WGS sequence"/>
</dbReference>
<gene>
    <name evidence="10" type="ORF">ACFLIM_37080</name>
</gene>
<dbReference type="PROSITE" id="PS50928">
    <property type="entry name" value="ABC_TM1"/>
    <property type="match status" value="1"/>
</dbReference>
<evidence type="ECO:0000256" key="4">
    <source>
        <dbReference type="ARBA" id="ARBA00022692"/>
    </source>
</evidence>
<keyword evidence="6 7" id="KW-0472">Membrane</keyword>
<keyword evidence="3" id="KW-1003">Cell membrane</keyword>
<sequence>MTRAAIDAAPDPVTGGRTRPAAGGATRRMGRALRLLGLQLVVPCALLAAVWWWTGQAGSFYFPPASEVARYFADLWLFDRVAGDVLPSLGRMFAGYAIAVVAGVVLGTALGLFRWLRTAADPVVQFLRALPPPALIPFALLLFGAGDGSKVFIIALGTVWPILLNTIDGIRGVEAQQVEAARSYQIPATARLTRIILPAASPRIFAGMRTSLSIAIILMVVSEMVASDNGIGYFVLESQRSFAIPEMWTGIVLLGVLGFVLNWLFLVLEERVLFWHRGLKGNSDA</sequence>
<feature type="transmembrane region" description="Helical" evidence="7">
    <location>
        <begin position="151"/>
        <end position="167"/>
    </location>
</feature>
<feature type="region of interest" description="Disordered" evidence="8">
    <location>
        <begin position="1"/>
        <end position="24"/>
    </location>
</feature>
<dbReference type="CDD" id="cd06261">
    <property type="entry name" value="TM_PBP2"/>
    <property type="match status" value="1"/>
</dbReference>
<keyword evidence="5 7" id="KW-1133">Transmembrane helix</keyword>
<keyword evidence="11" id="KW-1185">Reference proteome</keyword>
<dbReference type="EMBL" id="JBICRM010000031">
    <property type="protein sequence ID" value="MFG1708826.1"/>
    <property type="molecule type" value="Genomic_DNA"/>
</dbReference>
<dbReference type="Pfam" id="PF00528">
    <property type="entry name" value="BPD_transp_1"/>
    <property type="match status" value="1"/>
</dbReference>
<feature type="transmembrane region" description="Helical" evidence="7">
    <location>
        <begin position="247"/>
        <end position="268"/>
    </location>
</feature>
<organism evidence="10 11">
    <name type="scientific">Nonomuraea marmarensis</name>
    <dbReference type="NCBI Taxonomy" id="3351344"/>
    <lineage>
        <taxon>Bacteria</taxon>
        <taxon>Bacillati</taxon>
        <taxon>Actinomycetota</taxon>
        <taxon>Actinomycetes</taxon>
        <taxon>Streptosporangiales</taxon>
        <taxon>Streptosporangiaceae</taxon>
        <taxon>Nonomuraea</taxon>
    </lineage>
</organism>
<feature type="transmembrane region" description="Helical" evidence="7">
    <location>
        <begin position="35"/>
        <end position="54"/>
    </location>
</feature>
<accession>A0ABW7AN85</accession>
<evidence type="ECO:0000256" key="5">
    <source>
        <dbReference type="ARBA" id="ARBA00022989"/>
    </source>
</evidence>
<dbReference type="Gene3D" id="1.10.3720.10">
    <property type="entry name" value="MetI-like"/>
    <property type="match status" value="1"/>
</dbReference>
<feature type="transmembrane region" description="Helical" evidence="7">
    <location>
        <begin position="212"/>
        <end position="235"/>
    </location>
</feature>
<dbReference type="PANTHER" id="PTHR30151:SF16">
    <property type="entry name" value="ABC TRANSPORTER PERMEASE PROTEIN"/>
    <property type="match status" value="1"/>
</dbReference>
<reference evidence="10 11" key="1">
    <citation type="submission" date="2024-10" db="EMBL/GenBank/DDBJ databases">
        <authorList>
            <person name="Topkara A.R."/>
            <person name="Saygin H."/>
        </authorList>
    </citation>
    <scope>NUCLEOTIDE SEQUENCE [LARGE SCALE GENOMIC DNA]</scope>
    <source>
        <strain evidence="10 11">M3C6</strain>
    </source>
</reference>
<evidence type="ECO:0000256" key="1">
    <source>
        <dbReference type="ARBA" id="ARBA00004651"/>
    </source>
</evidence>
<keyword evidence="2 7" id="KW-0813">Transport</keyword>
<dbReference type="SUPFAM" id="SSF161098">
    <property type="entry name" value="MetI-like"/>
    <property type="match status" value="1"/>
</dbReference>
<dbReference type="InterPro" id="IPR035906">
    <property type="entry name" value="MetI-like_sf"/>
</dbReference>
<evidence type="ECO:0000256" key="7">
    <source>
        <dbReference type="RuleBase" id="RU363032"/>
    </source>
</evidence>
<dbReference type="RefSeq" id="WP_393173056.1">
    <property type="nucleotide sequence ID" value="NZ_JBICRM010000031.1"/>
</dbReference>
<comment type="similarity">
    <text evidence="7">Belongs to the binding-protein-dependent transport system permease family.</text>
</comment>
<feature type="compositionally biased region" description="Low complexity" evidence="8">
    <location>
        <begin position="14"/>
        <end position="24"/>
    </location>
</feature>
<keyword evidence="4 7" id="KW-0812">Transmembrane</keyword>
<evidence type="ECO:0000256" key="3">
    <source>
        <dbReference type="ARBA" id="ARBA00022475"/>
    </source>
</evidence>
<comment type="subcellular location">
    <subcellularLocation>
        <location evidence="1 7">Cell membrane</location>
        <topology evidence="1 7">Multi-pass membrane protein</topology>
    </subcellularLocation>
</comment>